<feature type="compositionally biased region" description="Polar residues" evidence="1">
    <location>
        <begin position="252"/>
        <end position="266"/>
    </location>
</feature>
<comment type="caution">
    <text evidence="2">The sequence shown here is derived from an EMBL/GenBank/DDBJ whole genome shotgun (WGS) entry which is preliminary data.</text>
</comment>
<protein>
    <submittedName>
        <fullName evidence="2">Uncharacterized protein</fullName>
    </submittedName>
</protein>
<accession>A0A060SRR0</accession>
<evidence type="ECO:0000256" key="1">
    <source>
        <dbReference type="SAM" id="MobiDB-lite"/>
    </source>
</evidence>
<organism evidence="2 3">
    <name type="scientific">Pycnoporus cinnabarinus</name>
    <name type="common">Cinnabar-red polypore</name>
    <name type="synonym">Trametes cinnabarina</name>
    <dbReference type="NCBI Taxonomy" id="5643"/>
    <lineage>
        <taxon>Eukaryota</taxon>
        <taxon>Fungi</taxon>
        <taxon>Dikarya</taxon>
        <taxon>Basidiomycota</taxon>
        <taxon>Agaricomycotina</taxon>
        <taxon>Agaricomycetes</taxon>
        <taxon>Polyporales</taxon>
        <taxon>Polyporaceae</taxon>
        <taxon>Trametes</taxon>
    </lineage>
</organism>
<feature type="region of interest" description="Disordered" evidence="1">
    <location>
        <begin position="229"/>
        <end position="307"/>
    </location>
</feature>
<proteinExistence type="predicted"/>
<name>A0A060SRR0_PYCCI</name>
<dbReference type="Proteomes" id="UP000029665">
    <property type="component" value="Unassembled WGS sequence"/>
</dbReference>
<dbReference type="EMBL" id="CCBP010000446">
    <property type="protein sequence ID" value="CDO77227.1"/>
    <property type="molecule type" value="Genomic_DNA"/>
</dbReference>
<dbReference type="HOGENOM" id="CLU_906543_0_0_1"/>
<dbReference type="OrthoDB" id="2757024at2759"/>
<keyword evidence="3" id="KW-1185">Reference proteome</keyword>
<evidence type="ECO:0000313" key="3">
    <source>
        <dbReference type="Proteomes" id="UP000029665"/>
    </source>
</evidence>
<sequence>MFGRWSSNPEANYVMIEPNLKYMLYTAQARANPPLPWYERPPPTPKKPIPVDKIRFLPSRRLDNAFESSPWRQTVADDLDSFTHVMLHAFLFRGKKRRDGSTDSIAYAYNALNKEHPKILLNWRDDVEDSILALGKKVKQARAEGKEPDGGSIDAIAEQLYEVIRVNIRHHSWERELANGYRTREEGAEERWKKQYEQYNGAMEELAKAADEATRRKEEARRLKAEQKALKAQQAAEEANQKAEALAGEASQAPTDQDVEQATQIVEGQERGGETSVVDTTSLEFQGKNTSKRESLDEPAAKRPRLE</sequence>
<feature type="compositionally biased region" description="Basic and acidic residues" evidence="1">
    <location>
        <begin position="291"/>
        <end position="307"/>
    </location>
</feature>
<reference evidence="2" key="1">
    <citation type="submission" date="2014-01" db="EMBL/GenBank/DDBJ databases">
        <title>The genome of the white-rot fungus Pycnoporus cinnabarinus: a basidiomycete model with a versatile arsenal for lignocellulosic biomass breakdown.</title>
        <authorList>
            <person name="Levasseur A."/>
            <person name="Lomascolo A."/>
            <person name="Ruiz-Duenas F.J."/>
            <person name="Uzan E."/>
            <person name="Piumi F."/>
            <person name="Kues U."/>
            <person name="Ram A.F.J."/>
            <person name="Murat C."/>
            <person name="Haon M."/>
            <person name="Benoit I."/>
            <person name="Arfi Y."/>
            <person name="Chevret D."/>
            <person name="Drula E."/>
            <person name="Kwon M.J."/>
            <person name="Gouret P."/>
            <person name="Lesage-Meessen L."/>
            <person name="Lombard V."/>
            <person name="Mariette J."/>
            <person name="Noirot C."/>
            <person name="Park J."/>
            <person name="Patyshakuliyeva A."/>
            <person name="Wieneger R.A.B."/>
            <person name="Wosten H.A.B."/>
            <person name="Martin F."/>
            <person name="Coutinho P.M."/>
            <person name="de Vries R."/>
            <person name="Martinez A.T."/>
            <person name="Klopp C."/>
            <person name="Pontarotti P."/>
            <person name="Henrissat B."/>
            <person name="Record E."/>
        </authorList>
    </citation>
    <scope>NUCLEOTIDE SEQUENCE [LARGE SCALE GENOMIC DNA]</scope>
    <source>
        <strain evidence="2">BRFM137</strain>
    </source>
</reference>
<evidence type="ECO:0000313" key="2">
    <source>
        <dbReference type="EMBL" id="CDO77227.1"/>
    </source>
</evidence>
<feature type="compositionally biased region" description="Polar residues" evidence="1">
    <location>
        <begin position="277"/>
        <end position="289"/>
    </location>
</feature>
<gene>
    <name evidence="2" type="ORF">BN946_scf184747.g40</name>
</gene>
<dbReference type="AlphaFoldDB" id="A0A060SRR0"/>
<dbReference type="OMA" id="PCTARIG"/>
<feature type="compositionally biased region" description="Low complexity" evidence="1">
    <location>
        <begin position="230"/>
        <end position="247"/>
    </location>
</feature>